<dbReference type="SUPFAM" id="SSF54277">
    <property type="entry name" value="CAD &amp; PB1 domains"/>
    <property type="match status" value="1"/>
</dbReference>
<evidence type="ECO:0000259" key="2">
    <source>
        <dbReference type="PROSITE" id="PS51745"/>
    </source>
</evidence>
<dbReference type="Proteomes" id="UP000325577">
    <property type="component" value="Linkage Group LG14"/>
</dbReference>
<dbReference type="PROSITE" id="PS51745">
    <property type="entry name" value="PB1"/>
    <property type="match status" value="1"/>
</dbReference>
<dbReference type="Gene3D" id="3.10.20.90">
    <property type="entry name" value="Phosphatidylinositol 3-kinase Catalytic Subunit, Chain A, domain 1"/>
    <property type="match status" value="1"/>
</dbReference>
<dbReference type="InterPro" id="IPR000270">
    <property type="entry name" value="PB1_dom"/>
</dbReference>
<evidence type="ECO:0000313" key="4">
    <source>
        <dbReference type="Proteomes" id="UP000325577"/>
    </source>
</evidence>
<sequence length="411" mass="46851">MYSSQSAFSKWKNRPDHPLHVPVEATSQWLLKYVLFSVPFLHIKYRDESLPSQSAFSKWKNRPDDLLHVPVEATSQWLLKYVLFGVPFLHIKYRNESLPSQSAFSKWKNRPDDLLHVPVEATSQWLLKYVLFGVPLLHINYRDENLPKSRDASDSVSRLRKGTPQDIYNSNSDDEGPLGVELFVEVINNGRDIGSTVLSDAASRYSGGKGTINVSKRTHKITRQIYSREKGTMKTSKRKLEITKRKLQITREVLEQNFGRNFDDVAKSFSVNQSTSGPHLKIDEVYYSLSNMEPACSNMPRGRAMATAAHMMPHVTTMQDLKTVDIKAAYKGTLIRFKLPPTAVMAKLEEEIVKRLTFLQVGCFKVTYLDEDNDSILLACDSDLQNYIKTSIASGITKIRMFIELETNPQP</sequence>
<reference evidence="3 4" key="1">
    <citation type="submission" date="2019-09" db="EMBL/GenBank/DDBJ databases">
        <title>A chromosome-level genome assembly of the Chinese tupelo Nyssa sinensis.</title>
        <authorList>
            <person name="Yang X."/>
            <person name="Kang M."/>
            <person name="Yang Y."/>
            <person name="Xiong H."/>
            <person name="Wang M."/>
            <person name="Zhang Z."/>
            <person name="Wang Z."/>
            <person name="Wu H."/>
            <person name="Ma T."/>
            <person name="Liu J."/>
            <person name="Xi Z."/>
        </authorList>
    </citation>
    <scope>NUCLEOTIDE SEQUENCE [LARGE SCALE GENOMIC DNA]</scope>
    <source>
        <strain evidence="3">J267</strain>
        <tissue evidence="3">Leaf</tissue>
    </source>
</reference>
<dbReference type="AlphaFoldDB" id="A0A5J5B9L6"/>
<keyword evidence="4" id="KW-1185">Reference proteome</keyword>
<feature type="region of interest" description="Disordered" evidence="1">
    <location>
        <begin position="148"/>
        <end position="173"/>
    </location>
</feature>
<dbReference type="PANTHER" id="PTHR32002:SF35">
    <property type="entry name" value="PROTEIN NLP6"/>
    <property type="match status" value="1"/>
</dbReference>
<dbReference type="InterPro" id="IPR045012">
    <property type="entry name" value="NLP"/>
</dbReference>
<dbReference type="Pfam" id="PF00564">
    <property type="entry name" value="PB1"/>
    <property type="match status" value="1"/>
</dbReference>
<feature type="domain" description="PB1" evidence="2">
    <location>
        <begin position="323"/>
        <end position="404"/>
    </location>
</feature>
<dbReference type="PANTHER" id="PTHR32002">
    <property type="entry name" value="PROTEIN NLP8"/>
    <property type="match status" value="1"/>
</dbReference>
<dbReference type="OrthoDB" id="1747617at2759"/>
<organism evidence="3 4">
    <name type="scientific">Nyssa sinensis</name>
    <dbReference type="NCBI Taxonomy" id="561372"/>
    <lineage>
        <taxon>Eukaryota</taxon>
        <taxon>Viridiplantae</taxon>
        <taxon>Streptophyta</taxon>
        <taxon>Embryophyta</taxon>
        <taxon>Tracheophyta</taxon>
        <taxon>Spermatophyta</taxon>
        <taxon>Magnoliopsida</taxon>
        <taxon>eudicotyledons</taxon>
        <taxon>Gunneridae</taxon>
        <taxon>Pentapetalae</taxon>
        <taxon>asterids</taxon>
        <taxon>Cornales</taxon>
        <taxon>Nyssaceae</taxon>
        <taxon>Nyssa</taxon>
    </lineage>
</organism>
<dbReference type="GO" id="GO:0003700">
    <property type="term" value="F:DNA-binding transcription factor activity"/>
    <property type="evidence" value="ECO:0007669"/>
    <property type="project" value="InterPro"/>
</dbReference>
<gene>
    <name evidence="3" type="ORF">F0562_025832</name>
</gene>
<evidence type="ECO:0000256" key="1">
    <source>
        <dbReference type="SAM" id="MobiDB-lite"/>
    </source>
</evidence>
<accession>A0A5J5B9L6</accession>
<dbReference type="EMBL" id="CM018037">
    <property type="protein sequence ID" value="KAA8539140.1"/>
    <property type="molecule type" value="Genomic_DNA"/>
</dbReference>
<name>A0A5J5B9L6_9ASTE</name>
<dbReference type="InterPro" id="IPR053793">
    <property type="entry name" value="PB1-like"/>
</dbReference>
<dbReference type="SMART" id="SM00666">
    <property type="entry name" value="PB1"/>
    <property type="match status" value="1"/>
</dbReference>
<evidence type="ECO:0000313" key="3">
    <source>
        <dbReference type="EMBL" id="KAA8539140.1"/>
    </source>
</evidence>
<protein>
    <recommendedName>
        <fullName evidence="2">PB1 domain-containing protein</fullName>
    </recommendedName>
</protein>
<proteinExistence type="predicted"/>